<dbReference type="PANTHER" id="PTHR11476:SF7">
    <property type="entry name" value="HISTIDINE--TRNA LIGASE"/>
    <property type="match status" value="1"/>
</dbReference>
<dbReference type="InterPro" id="IPR006195">
    <property type="entry name" value="aa-tRNA-synth_II"/>
</dbReference>
<organism evidence="14 15">
    <name type="scientific">Schaalia naturae</name>
    <dbReference type="NCBI Taxonomy" id="635203"/>
    <lineage>
        <taxon>Bacteria</taxon>
        <taxon>Bacillati</taxon>
        <taxon>Actinomycetota</taxon>
        <taxon>Actinomycetes</taxon>
        <taxon>Actinomycetales</taxon>
        <taxon>Actinomycetaceae</taxon>
        <taxon>Schaalia</taxon>
    </lineage>
</organism>
<dbReference type="InterPro" id="IPR045864">
    <property type="entry name" value="aa-tRNA-synth_II/BPL/LPL"/>
</dbReference>
<keyword evidence="9" id="KW-0030">Aminoacyl-tRNA synthetase</keyword>
<dbReference type="SUPFAM" id="SSF55681">
    <property type="entry name" value="Class II aaRS and biotin synthetases"/>
    <property type="match status" value="1"/>
</dbReference>
<comment type="caution">
    <text evidence="14">The sequence shown here is derived from an EMBL/GenBank/DDBJ whole genome shotgun (WGS) entry which is preliminary data.</text>
</comment>
<evidence type="ECO:0000256" key="7">
    <source>
        <dbReference type="ARBA" id="ARBA00022840"/>
    </source>
</evidence>
<dbReference type="Gene3D" id="3.30.930.10">
    <property type="entry name" value="Bira Bifunctional Protein, Domain 2"/>
    <property type="match status" value="1"/>
</dbReference>
<dbReference type="SUPFAM" id="SSF52954">
    <property type="entry name" value="Class II aaRS ABD-related"/>
    <property type="match status" value="1"/>
</dbReference>
<keyword evidence="6" id="KW-0547">Nucleotide-binding</keyword>
<keyword evidence="15" id="KW-1185">Reference proteome</keyword>
<feature type="domain" description="Aminoacyl-transfer RNA synthetases class-II family profile" evidence="13">
    <location>
        <begin position="1"/>
        <end position="354"/>
    </location>
</feature>
<evidence type="ECO:0000256" key="1">
    <source>
        <dbReference type="ARBA" id="ARBA00008226"/>
    </source>
</evidence>
<evidence type="ECO:0000256" key="11">
    <source>
        <dbReference type="NCBIfam" id="TIGR00442"/>
    </source>
</evidence>
<evidence type="ECO:0000313" key="14">
    <source>
        <dbReference type="EMBL" id="MFC7580378.1"/>
    </source>
</evidence>
<comment type="catalytic activity">
    <reaction evidence="10">
        <text>tRNA(His) + L-histidine + ATP = L-histidyl-tRNA(His) + AMP + diphosphate + H(+)</text>
        <dbReference type="Rhea" id="RHEA:17313"/>
        <dbReference type="Rhea" id="RHEA-COMP:9665"/>
        <dbReference type="Rhea" id="RHEA-COMP:9689"/>
        <dbReference type="ChEBI" id="CHEBI:15378"/>
        <dbReference type="ChEBI" id="CHEBI:30616"/>
        <dbReference type="ChEBI" id="CHEBI:33019"/>
        <dbReference type="ChEBI" id="CHEBI:57595"/>
        <dbReference type="ChEBI" id="CHEBI:78442"/>
        <dbReference type="ChEBI" id="CHEBI:78527"/>
        <dbReference type="ChEBI" id="CHEBI:456215"/>
        <dbReference type="EC" id="6.1.1.21"/>
    </reaction>
</comment>
<name>A0ABW2SLF9_9ACTO</name>
<keyword evidence="7" id="KW-0067">ATP-binding</keyword>
<evidence type="ECO:0000256" key="8">
    <source>
        <dbReference type="ARBA" id="ARBA00022917"/>
    </source>
</evidence>
<keyword evidence="8" id="KW-0648">Protein biosynthesis</keyword>
<evidence type="ECO:0000256" key="12">
    <source>
        <dbReference type="SAM" id="MobiDB-lite"/>
    </source>
</evidence>
<sequence length="451" mass="49181">MARTSLSGFPEWLPDGRIVEQFVLDHLRRTFELHGFAGIETRAVETLEELEKKGETSKEIYVLDRLQALKEAEAGRGRPSEHRLGLHFDLTVPFARYVVEHANDLDFPFKRYQIQKVWRGERPQEGRFREFTQADIDVVGAGTLPFHYEVDLPLVMAEALNALPLPPVRVLVNNRKVVQGVCESIGVSDVEAALRGLDKLDKIGAEGVREELAEASISAAQAGVLLAMAGIRTGDPREVRARVEALDLDGPTDLLATGLDELCALLETAGERMPGAVVADLKIARGLDYYTGSVYESEIEGHEDLGSICSGGRYDSLAHEGSRTYPGVGLSIGVSRLVSRMLSVPLVRATRSVPSAVLVAVVDEADRARSERAASALRARGIPADVAPSAVKFGRQIRHADRRGIPFVWFPGADGQADSVKDIRSGEQAEADAAAWRPPAEDLWPRVEAAK</sequence>
<evidence type="ECO:0000256" key="4">
    <source>
        <dbReference type="ARBA" id="ARBA00017399"/>
    </source>
</evidence>
<comment type="subunit">
    <text evidence="2">Homodimer.</text>
</comment>
<dbReference type="Pfam" id="PF03129">
    <property type="entry name" value="HGTP_anticodon"/>
    <property type="match status" value="1"/>
</dbReference>
<dbReference type="InterPro" id="IPR036621">
    <property type="entry name" value="Anticodon-bd_dom_sf"/>
</dbReference>
<evidence type="ECO:0000313" key="15">
    <source>
        <dbReference type="Proteomes" id="UP001596527"/>
    </source>
</evidence>
<dbReference type="GO" id="GO:0004821">
    <property type="term" value="F:histidine-tRNA ligase activity"/>
    <property type="evidence" value="ECO:0007669"/>
    <property type="project" value="UniProtKB-EC"/>
</dbReference>
<evidence type="ECO:0000256" key="10">
    <source>
        <dbReference type="ARBA" id="ARBA00047639"/>
    </source>
</evidence>
<evidence type="ECO:0000256" key="5">
    <source>
        <dbReference type="ARBA" id="ARBA00022490"/>
    </source>
</evidence>
<comment type="similarity">
    <text evidence="1">Belongs to the class-II aminoacyl-tRNA synthetase family.</text>
</comment>
<dbReference type="InterPro" id="IPR041715">
    <property type="entry name" value="HisRS-like_core"/>
</dbReference>
<reference evidence="15" key="1">
    <citation type="journal article" date="2019" name="Int. J. Syst. Evol. Microbiol.">
        <title>The Global Catalogue of Microorganisms (GCM) 10K type strain sequencing project: providing services to taxonomists for standard genome sequencing and annotation.</title>
        <authorList>
            <consortium name="The Broad Institute Genomics Platform"/>
            <consortium name="The Broad Institute Genome Sequencing Center for Infectious Disease"/>
            <person name="Wu L."/>
            <person name="Ma J."/>
        </authorList>
    </citation>
    <scope>NUCLEOTIDE SEQUENCE [LARGE SCALE GENOMIC DNA]</scope>
    <source>
        <strain evidence="15">CCUG 56698</strain>
    </source>
</reference>
<dbReference type="PIRSF" id="PIRSF001549">
    <property type="entry name" value="His-tRNA_synth"/>
    <property type="match status" value="1"/>
</dbReference>
<evidence type="ECO:0000256" key="6">
    <source>
        <dbReference type="ARBA" id="ARBA00022741"/>
    </source>
</evidence>
<evidence type="ECO:0000256" key="9">
    <source>
        <dbReference type="ARBA" id="ARBA00023146"/>
    </source>
</evidence>
<proteinExistence type="inferred from homology"/>
<protein>
    <recommendedName>
        <fullName evidence="4 11">Histidine--tRNA ligase</fullName>
        <ecNumber evidence="3 11">6.1.1.21</ecNumber>
    </recommendedName>
</protein>
<dbReference type="InterPro" id="IPR015807">
    <property type="entry name" value="His-tRNA-ligase"/>
</dbReference>
<evidence type="ECO:0000256" key="3">
    <source>
        <dbReference type="ARBA" id="ARBA00012815"/>
    </source>
</evidence>
<feature type="region of interest" description="Disordered" evidence="12">
    <location>
        <begin position="419"/>
        <end position="438"/>
    </location>
</feature>
<accession>A0ABW2SLF9</accession>
<dbReference type="EC" id="6.1.1.21" evidence="3 11"/>
<dbReference type="EMBL" id="JBHTEF010000001">
    <property type="protein sequence ID" value="MFC7580378.1"/>
    <property type="molecule type" value="Genomic_DNA"/>
</dbReference>
<dbReference type="PROSITE" id="PS50862">
    <property type="entry name" value="AA_TRNA_LIGASE_II"/>
    <property type="match status" value="1"/>
</dbReference>
<keyword evidence="5" id="KW-0963">Cytoplasm</keyword>
<dbReference type="Gene3D" id="3.40.50.800">
    <property type="entry name" value="Anticodon-binding domain"/>
    <property type="match status" value="1"/>
</dbReference>
<dbReference type="InterPro" id="IPR004516">
    <property type="entry name" value="HisRS/HisZ"/>
</dbReference>
<keyword evidence="14" id="KW-0436">Ligase</keyword>
<dbReference type="Pfam" id="PF13393">
    <property type="entry name" value="tRNA-synt_His"/>
    <property type="match status" value="1"/>
</dbReference>
<evidence type="ECO:0000256" key="2">
    <source>
        <dbReference type="ARBA" id="ARBA00011738"/>
    </source>
</evidence>
<dbReference type="CDD" id="cd00773">
    <property type="entry name" value="HisRS-like_core"/>
    <property type="match status" value="1"/>
</dbReference>
<dbReference type="NCBIfam" id="TIGR00442">
    <property type="entry name" value="hisS"/>
    <property type="match status" value="1"/>
</dbReference>
<dbReference type="InterPro" id="IPR004154">
    <property type="entry name" value="Anticodon-bd"/>
</dbReference>
<dbReference type="RefSeq" id="WP_380972322.1">
    <property type="nucleotide sequence ID" value="NZ_JBHTEF010000001.1"/>
</dbReference>
<gene>
    <name evidence="14" type="primary">hisS</name>
    <name evidence="14" type="ORF">ACFQWG_03970</name>
</gene>
<evidence type="ECO:0000259" key="13">
    <source>
        <dbReference type="PROSITE" id="PS50862"/>
    </source>
</evidence>
<dbReference type="Proteomes" id="UP001596527">
    <property type="component" value="Unassembled WGS sequence"/>
</dbReference>
<dbReference type="PANTHER" id="PTHR11476">
    <property type="entry name" value="HISTIDYL-TRNA SYNTHETASE"/>
    <property type="match status" value="1"/>
</dbReference>